<dbReference type="GO" id="GO:0016757">
    <property type="term" value="F:glycosyltransferase activity"/>
    <property type="evidence" value="ECO:0007669"/>
    <property type="project" value="InterPro"/>
</dbReference>
<organism evidence="3">
    <name type="scientific">viral metagenome</name>
    <dbReference type="NCBI Taxonomy" id="1070528"/>
    <lineage>
        <taxon>unclassified sequences</taxon>
        <taxon>metagenomes</taxon>
        <taxon>organismal metagenomes</taxon>
    </lineage>
</organism>
<feature type="domain" description="Glycosyl transferase family 1" evidence="2">
    <location>
        <begin position="176"/>
        <end position="342"/>
    </location>
</feature>
<dbReference type="InterPro" id="IPR001296">
    <property type="entry name" value="Glyco_trans_1"/>
</dbReference>
<dbReference type="EMBL" id="MT143018">
    <property type="protein sequence ID" value="QJA91844.1"/>
    <property type="molecule type" value="Genomic_DNA"/>
</dbReference>
<evidence type="ECO:0000256" key="1">
    <source>
        <dbReference type="ARBA" id="ARBA00022679"/>
    </source>
</evidence>
<dbReference type="Pfam" id="PF00534">
    <property type="entry name" value="Glycos_transf_1"/>
    <property type="match status" value="1"/>
</dbReference>
<dbReference type="PANTHER" id="PTHR46401">
    <property type="entry name" value="GLYCOSYLTRANSFERASE WBBK-RELATED"/>
    <property type="match status" value="1"/>
</dbReference>
<protein>
    <submittedName>
        <fullName evidence="3">Putative glycosyltransferase</fullName>
    </submittedName>
</protein>
<name>A0A6M3LET6_9ZZZZ</name>
<reference evidence="3" key="1">
    <citation type="submission" date="2020-03" db="EMBL/GenBank/DDBJ databases">
        <title>The deep terrestrial virosphere.</title>
        <authorList>
            <person name="Holmfeldt K."/>
            <person name="Nilsson E."/>
            <person name="Simone D."/>
            <person name="Lopez-Fernandez M."/>
            <person name="Wu X."/>
            <person name="de Brujin I."/>
            <person name="Lundin D."/>
            <person name="Andersson A."/>
            <person name="Bertilsson S."/>
            <person name="Dopson M."/>
        </authorList>
    </citation>
    <scope>NUCLEOTIDE SEQUENCE</scope>
    <source>
        <strain evidence="3">MM415B03242</strain>
    </source>
</reference>
<dbReference type="Gene3D" id="3.40.50.2000">
    <property type="entry name" value="Glycogen Phosphorylase B"/>
    <property type="match status" value="1"/>
</dbReference>
<sequence length="377" mass="42355">MKVLWIGDAVINSGFAVVTHNICNRLVSKCDLEVFGIGYNTSSPNRYNYNIYPAHTENDIYGFVYANAVIQKTDPDVIVIFNDDHIIERYMAKLLGTNSRIVPLFPINMLPLDKERMLGLSVAGYNVPKVMTYTEFSKKEILKINPNLDVTAIYHGVDHSTFSPLPEKPLGLKNCFVVGTVGTNTYRKRIDLFLRGFARFANDKSDVKCLVHATSKDIAYDLPTIIRDLGIEEKTILSITSKDFNDLNTLYNMMDVNVNTSLGEGFGLPLIEGAACGVPVLCPEHGNLVDIWGDNATYIKLRDTEYVAGTKFLGGVIDLDDMVVKLNTLYEDRELLSEMRTKALGYAKKDQFNWDKISEKVYKTIISANNGRISYIR</sequence>
<proteinExistence type="predicted"/>
<dbReference type="AlphaFoldDB" id="A0A6M3LET6"/>
<dbReference type="Gene3D" id="3.40.50.11930">
    <property type="match status" value="1"/>
</dbReference>
<dbReference type="GO" id="GO:0009103">
    <property type="term" value="P:lipopolysaccharide biosynthetic process"/>
    <property type="evidence" value="ECO:0007669"/>
    <property type="project" value="TreeGrafter"/>
</dbReference>
<dbReference type="SUPFAM" id="SSF53756">
    <property type="entry name" value="UDP-Glycosyltransferase/glycogen phosphorylase"/>
    <property type="match status" value="1"/>
</dbReference>
<dbReference type="CDD" id="cd03801">
    <property type="entry name" value="GT4_PimA-like"/>
    <property type="match status" value="1"/>
</dbReference>
<accession>A0A6M3LET6</accession>
<keyword evidence="1 3" id="KW-0808">Transferase</keyword>
<evidence type="ECO:0000313" key="3">
    <source>
        <dbReference type="EMBL" id="QJA91844.1"/>
    </source>
</evidence>
<gene>
    <name evidence="3" type="ORF">MM415B03242_0006</name>
</gene>
<evidence type="ECO:0000259" key="2">
    <source>
        <dbReference type="Pfam" id="PF00534"/>
    </source>
</evidence>
<dbReference type="PANTHER" id="PTHR46401:SF2">
    <property type="entry name" value="GLYCOSYLTRANSFERASE WBBK-RELATED"/>
    <property type="match status" value="1"/>
</dbReference>